<accession>S5T5V9</accession>
<proteinExistence type="predicted"/>
<dbReference type="EMBL" id="CP005996">
    <property type="protein sequence ID" value="AGS39196.1"/>
    <property type="molecule type" value="Genomic_DNA"/>
</dbReference>
<dbReference type="KEGG" id="cza:CYCME_0860"/>
<keyword evidence="3" id="KW-1185">Reference proteome</keyword>
<name>S5T5V9_9GAMM</name>
<gene>
    <name evidence="2" type="ORF">CYCME_0860</name>
</gene>
<dbReference type="Proteomes" id="UP000015380">
    <property type="component" value="Chromosome"/>
</dbReference>
<evidence type="ECO:0000313" key="2">
    <source>
        <dbReference type="EMBL" id="AGS39196.1"/>
    </source>
</evidence>
<evidence type="ECO:0000313" key="3">
    <source>
        <dbReference type="Proteomes" id="UP000015380"/>
    </source>
</evidence>
<sequence>MASVFNWARFTGNRYMLVGLGVLVIFQLFFNYQEPIQALLGVAASDFAKTCVRHNNHELKLAPSLSCRSASFYTHYFHNF</sequence>
<keyword evidence="1" id="KW-0812">Transmembrane</keyword>
<protein>
    <submittedName>
        <fullName evidence="2">Uncharacterized protein</fullName>
    </submittedName>
</protein>
<reference evidence="3" key="2">
    <citation type="journal article" date="2016" name="Environ. Microbiol. Rep.">
        <title>Analysis of defence systems and a conjugative IncP-1 plasmid in the marine polyaromatic hydrocarbons-degrading bacterium Cycloclasticus sp. 78-ME.</title>
        <authorList>
            <person name="Yakimov M.M."/>
            <person name="Crisafi F."/>
            <person name="Messina E."/>
            <person name="Smedile F."/>
            <person name="Lopatina A."/>
            <person name="Denaro R."/>
            <person name="Pieper D.H."/>
            <person name="Golyshin P.N."/>
            <person name="Giuliano L."/>
        </authorList>
    </citation>
    <scope>NUCLEOTIDE SEQUENCE [LARGE SCALE GENOMIC DNA]</scope>
    <source>
        <strain evidence="3">78-ME</strain>
    </source>
</reference>
<feature type="transmembrane region" description="Helical" evidence="1">
    <location>
        <begin position="12"/>
        <end position="30"/>
    </location>
</feature>
<organism evidence="2 3">
    <name type="scientific">Cycloclasticus zancles 78-ME</name>
    <dbReference type="NCBI Taxonomy" id="1198232"/>
    <lineage>
        <taxon>Bacteria</taxon>
        <taxon>Pseudomonadati</taxon>
        <taxon>Pseudomonadota</taxon>
        <taxon>Gammaproteobacteria</taxon>
        <taxon>Thiotrichales</taxon>
        <taxon>Piscirickettsiaceae</taxon>
        <taxon>Cycloclasticus</taxon>
    </lineage>
</organism>
<keyword evidence="1" id="KW-1133">Transmembrane helix</keyword>
<dbReference type="AlphaFoldDB" id="S5T5V9"/>
<dbReference type="PATRIC" id="fig|1198232.3.peg.862"/>
<reference evidence="2 3" key="1">
    <citation type="submission" date="2013-05" db="EMBL/GenBank/DDBJ databases">
        <title>Between feast and famine: a lifestyle of most important marine PAH-degrading bacterium Cycloclasticus sp. 7ME.</title>
        <authorList>
            <person name="Yakimov M.M."/>
            <person name="Messina E."/>
            <person name="Genovese M."/>
            <person name="Denaro R."/>
            <person name="Crisafi F."/>
            <person name="Russo D."/>
            <person name="Cappello S."/>
            <person name="Santisi S."/>
            <person name="Smedile F."/>
            <person name="Golyshina O.V."/>
            <person name="Tran H."/>
            <person name="Pieper D.H."/>
            <person name="Golyshin P.N."/>
            <person name="Giuliano L."/>
        </authorList>
    </citation>
    <scope>NUCLEOTIDE SEQUENCE [LARGE SCALE GENOMIC DNA]</scope>
    <source>
        <strain evidence="2 3">78-ME</strain>
    </source>
</reference>
<evidence type="ECO:0000256" key="1">
    <source>
        <dbReference type="SAM" id="Phobius"/>
    </source>
</evidence>
<keyword evidence="1" id="KW-0472">Membrane</keyword>
<dbReference type="HOGENOM" id="CLU_2583875_0_0_6"/>